<gene>
    <name evidence="1" type="ORF">DQP57_00245</name>
</gene>
<evidence type="ECO:0000313" key="1">
    <source>
        <dbReference type="EMBL" id="RAV17491.1"/>
    </source>
</evidence>
<accession>A0A329MBY2</accession>
<organism evidence="1 2">
    <name type="scientific">Mycobacterium colombiense</name>
    <dbReference type="NCBI Taxonomy" id="339268"/>
    <lineage>
        <taxon>Bacteria</taxon>
        <taxon>Bacillati</taxon>
        <taxon>Actinomycetota</taxon>
        <taxon>Actinomycetes</taxon>
        <taxon>Mycobacteriales</taxon>
        <taxon>Mycobacteriaceae</taxon>
        <taxon>Mycobacterium</taxon>
        <taxon>Mycobacterium avium complex (MAC)</taxon>
    </lineage>
</organism>
<dbReference type="AlphaFoldDB" id="A0A329MBY2"/>
<comment type="caution">
    <text evidence="1">The sequence shown here is derived from an EMBL/GenBank/DDBJ whole genome shotgun (WGS) entry which is preliminary data.</text>
</comment>
<reference evidence="1 2" key="1">
    <citation type="submission" date="2018-06" db="EMBL/GenBank/DDBJ databases">
        <title>NTM in soil in Japan.</title>
        <authorList>
            <person name="Ohya K."/>
        </authorList>
    </citation>
    <scope>NUCLEOTIDE SEQUENCE [LARGE SCALE GENOMIC DNA]</scope>
    <source>
        <strain evidence="1 2">GF28</strain>
    </source>
</reference>
<name>A0A329MBY2_9MYCO</name>
<protein>
    <submittedName>
        <fullName evidence="1">Uncharacterized protein</fullName>
    </submittedName>
</protein>
<dbReference type="Proteomes" id="UP000250915">
    <property type="component" value="Unassembled WGS sequence"/>
</dbReference>
<dbReference type="EMBL" id="QMEV01000001">
    <property type="protein sequence ID" value="RAV17491.1"/>
    <property type="molecule type" value="Genomic_DNA"/>
</dbReference>
<proteinExistence type="predicted"/>
<evidence type="ECO:0000313" key="2">
    <source>
        <dbReference type="Proteomes" id="UP000250915"/>
    </source>
</evidence>
<sequence length="99" mass="10849">MKVLLNNSAAFRGYTAGDDLTEAIVFQSSLPACGHIEMLLKIVFSQLNKDDPGTTWAQEYRRNGNRSLSVGDVVVIGETAYACEPMGWKRVTLLTLVGQ</sequence>